<dbReference type="PANTHER" id="PTHR15665">
    <property type="entry name" value="ASTEROID PROTEIN"/>
    <property type="match status" value="1"/>
</dbReference>
<dbReference type="OrthoDB" id="25987at2759"/>
<organism>
    <name type="scientific">Culex quinquefasciatus</name>
    <name type="common">Southern house mosquito</name>
    <name type="synonym">Culex pungens</name>
    <dbReference type="NCBI Taxonomy" id="7176"/>
    <lineage>
        <taxon>Eukaryota</taxon>
        <taxon>Metazoa</taxon>
        <taxon>Ecdysozoa</taxon>
        <taxon>Arthropoda</taxon>
        <taxon>Hexapoda</taxon>
        <taxon>Insecta</taxon>
        <taxon>Pterygota</taxon>
        <taxon>Neoptera</taxon>
        <taxon>Endopterygota</taxon>
        <taxon>Diptera</taxon>
        <taxon>Nematocera</taxon>
        <taxon>Culicoidea</taxon>
        <taxon>Culicidae</taxon>
        <taxon>Culicinae</taxon>
        <taxon>Culicini</taxon>
        <taxon>Culex</taxon>
        <taxon>Culex</taxon>
    </lineage>
</organism>
<dbReference type="PhylomeDB" id="B0WBM3"/>
<feature type="domain" description="XPG N-terminal" evidence="2">
    <location>
        <begin position="1"/>
        <end position="95"/>
    </location>
</feature>
<dbReference type="CDD" id="cd18676">
    <property type="entry name" value="PIN_asteroid-like"/>
    <property type="match status" value="1"/>
</dbReference>
<sequence>MGVRGLTTYIASNAERYLDPHELHDTALVIDGDNLCIQLFVRSEARMSPFGGNYDHFARAVVEFFDLLRKCNVRPLVLLDGGYEKNKLKTVRSRMLGRIQFVARVKAGSNRLIIPLLMREVFVEALRVAKVPFMRCLFEADNEIAVLARKLDCPVLSYDSDFYIHNVKYIPYVTVNHKVYRKVIGDEENYEIELVDKRKGKRANRVLAKQGEGVGEESQISESYYYLDCSLYTIKNLIGTENRLTPDKLPLFATLLGNDYIERRVLFKFYSSMKVGKVSKKVPVPQRRIVAILRWLEHHSVKSATKAVLNQVRERHRGVLLRQLQGAMYGYNCEECASYEYFGFEPAEEKGEDGEKLEEFLKGEDEAVEELELEEVGDEESLVIIELDHPEEEVDEPEEAEEAEPEEDDEIAAIPEDTFKWEPWLLEIYQAALTPRFVADLYHSSLYINYPQVEDIARPDSNELCYDLLKFTFALLKSSKKGQTFRYLTRHEKVAQYRWIKFQEVTLPEGVMFNPNKPKNLGLFKVALREFEDCDQIFDRLQLLPTNLQLYFLCLVFWIRKSPHVTNVHAHALILCLIQLQIIDKRLSSKSRDPKVFQKNQKSYLEAQKKSFQKPSHELADPAPISKHSFKQLTSAVTKPEAVLTYELTLPHFGIAERHQRRNAEFDRATAHTFAELQAVVLNLLSLNALLRHPLEPARVHELYSGLFLHNAFHTMKSRADPLEYVRSTVFRYSGTLFQIHRALYGWLVETVPDLAECRTLTAKAKRQLRTKEVVKKGSTSHEVVENDCVERENSSDEQQDEFNDLNNQFSQLLMAS</sequence>
<dbReference type="SUPFAM" id="SSF88723">
    <property type="entry name" value="PIN domain-like"/>
    <property type="match status" value="1"/>
</dbReference>
<dbReference type="EMBL" id="DS231880">
    <property type="protein sequence ID" value="EDS42558.1"/>
    <property type="molecule type" value="Genomic_DNA"/>
</dbReference>
<evidence type="ECO:0000256" key="1">
    <source>
        <dbReference type="ARBA" id="ARBA00007398"/>
    </source>
</evidence>
<name>B0WBM3_CULQU</name>
<dbReference type="InterPro" id="IPR026832">
    <property type="entry name" value="Asteroid"/>
</dbReference>
<dbReference type="AlphaFoldDB" id="B0WBM3"/>
<dbReference type="FunCoup" id="B0WBM3">
    <property type="interactions" value="649"/>
</dbReference>
<dbReference type="InterPro" id="IPR006085">
    <property type="entry name" value="XPG_DNA_repair_N"/>
</dbReference>
<dbReference type="VEuPathDB" id="VectorBase:CPIJ004348"/>
<dbReference type="GO" id="GO:0004518">
    <property type="term" value="F:nuclease activity"/>
    <property type="evidence" value="ECO:0007669"/>
    <property type="project" value="InterPro"/>
</dbReference>
<dbReference type="OMA" id="VMRCVFE"/>
<dbReference type="InParanoid" id="B0WBM3"/>
<accession>B0WBM3</accession>
<reference evidence="3" key="1">
    <citation type="submission" date="2007-03" db="EMBL/GenBank/DDBJ databases">
        <title>Annotation of Culex pipiens quinquefasciatus.</title>
        <authorList>
            <consortium name="The Broad Institute Genome Sequencing Platform"/>
            <person name="Atkinson P.W."/>
            <person name="Hemingway J."/>
            <person name="Christensen B.M."/>
            <person name="Higgs S."/>
            <person name="Kodira C."/>
            <person name="Hannick L."/>
            <person name="Megy K."/>
            <person name="O'Leary S."/>
            <person name="Pearson M."/>
            <person name="Haas B.J."/>
            <person name="Mauceli E."/>
            <person name="Wortman J.R."/>
            <person name="Lee N.H."/>
            <person name="Guigo R."/>
            <person name="Stanke M."/>
            <person name="Alvarado L."/>
            <person name="Amedeo P."/>
            <person name="Antoine C.H."/>
            <person name="Arensburger P."/>
            <person name="Bidwell S.L."/>
            <person name="Crawford M."/>
            <person name="Camaro F."/>
            <person name="Devon K."/>
            <person name="Engels R."/>
            <person name="Hammond M."/>
            <person name="Howarth C."/>
            <person name="Koehrsen M."/>
            <person name="Lawson D."/>
            <person name="Montgomery P."/>
            <person name="Nene V."/>
            <person name="Nusbaum C."/>
            <person name="Puiu D."/>
            <person name="Romero-Severson J."/>
            <person name="Severson D.W."/>
            <person name="Shumway M."/>
            <person name="Sisk P."/>
            <person name="Stolte C."/>
            <person name="Zeng Q."/>
            <person name="Eisenstadt E."/>
            <person name="Fraser-Liggett C."/>
            <person name="Strausberg R."/>
            <person name="Galagan J."/>
            <person name="Birren B."/>
            <person name="Collins F.H."/>
        </authorList>
    </citation>
    <scope>NUCLEOTIDE SEQUENCE [LARGE SCALE GENOMIC DNA]</scope>
    <source>
        <strain evidence="3">JHB</strain>
    </source>
</reference>
<dbReference type="Gene3D" id="3.40.50.1010">
    <property type="entry name" value="5'-nuclease"/>
    <property type="match status" value="1"/>
</dbReference>
<evidence type="ECO:0000259" key="2">
    <source>
        <dbReference type="Pfam" id="PF00752"/>
    </source>
</evidence>
<protein>
    <submittedName>
        <fullName evidence="3">Asteroid</fullName>
    </submittedName>
</protein>
<dbReference type="eggNOG" id="ENOG502QQRA">
    <property type="taxonomic scope" value="Eukaryota"/>
</dbReference>
<dbReference type="VEuPathDB" id="VectorBase:CQUJHB013214"/>
<comment type="similarity">
    <text evidence="1">Belongs to the asteroid family.</text>
</comment>
<dbReference type="KEGG" id="cqu:CpipJ_CPIJ004348"/>
<dbReference type="HOGENOM" id="CLU_017330_0_0_1"/>
<dbReference type="PANTHER" id="PTHR15665:SF1">
    <property type="entry name" value="PROTEIN ASTEROID HOMOLOG 1"/>
    <property type="match status" value="1"/>
</dbReference>
<dbReference type="STRING" id="7176.B0WBM3"/>
<evidence type="ECO:0000313" key="3">
    <source>
        <dbReference type="EMBL" id="EDS42558.1"/>
    </source>
</evidence>
<dbReference type="Pfam" id="PF00752">
    <property type="entry name" value="XPG_N"/>
    <property type="match status" value="1"/>
</dbReference>
<gene>
    <name evidence="3" type="ORF">CpipJ_CPIJ004348</name>
</gene>
<dbReference type="InterPro" id="IPR029060">
    <property type="entry name" value="PIN-like_dom_sf"/>
</dbReference>
<proteinExistence type="inferred from homology"/>